<reference evidence="9 10" key="1">
    <citation type="submission" date="2018-07" db="EMBL/GenBank/DDBJ databases">
        <title>Genome analysis of Runella aurantiaca.</title>
        <authorList>
            <person name="Yang X."/>
        </authorList>
    </citation>
    <scope>NUCLEOTIDE SEQUENCE [LARGE SCALE GENOMIC DNA]</scope>
    <source>
        <strain evidence="9 10">YX9</strain>
    </source>
</reference>
<comment type="cofactor">
    <cofactor evidence="6">
        <name>Zn(2+)</name>
        <dbReference type="ChEBI" id="CHEBI:29105"/>
    </cofactor>
    <text evidence="6">Binds 1 zinc ion per subunit. The zinc ion is important for the structural integrity of the protein.</text>
</comment>
<proteinExistence type="inferred from homology"/>
<dbReference type="GO" id="GO:0033743">
    <property type="term" value="F:peptide-methionine (R)-S-oxide reductase activity"/>
    <property type="evidence" value="ECO:0007669"/>
    <property type="project" value="UniProtKB-UniRule"/>
</dbReference>
<evidence type="ECO:0000313" key="10">
    <source>
        <dbReference type="Proteomes" id="UP000253141"/>
    </source>
</evidence>
<keyword evidence="4 6" id="KW-0560">Oxidoreductase</keyword>
<comment type="caution">
    <text evidence="9">The sequence shown here is derived from an EMBL/GenBank/DDBJ whole genome shotgun (WGS) entry which is preliminary data.</text>
</comment>
<evidence type="ECO:0000256" key="6">
    <source>
        <dbReference type="HAMAP-Rule" id="MF_01400"/>
    </source>
</evidence>
<organism evidence="9 10">
    <name type="scientific">Runella aurantiaca</name>
    <dbReference type="NCBI Taxonomy" id="2282308"/>
    <lineage>
        <taxon>Bacteria</taxon>
        <taxon>Pseudomonadati</taxon>
        <taxon>Bacteroidota</taxon>
        <taxon>Cytophagia</taxon>
        <taxon>Cytophagales</taxon>
        <taxon>Spirosomataceae</taxon>
        <taxon>Runella</taxon>
    </lineage>
</organism>
<keyword evidence="2 6" id="KW-0479">Metal-binding</keyword>
<sequence length="158" mass="17866">MNRRIFIRSLGGVVLAGLPALAQQQSQELKRVVKTDAEWKKLLTPMQYYVTRQKGTERAFTGPYWNNKEKGTYKCVCCNTPLFSSDTKFESGTGWPSFYAPLNKKVLKDEKDKSFGMERDEVICAVCDAHLGHVFDDGPRPTGLRYCMNGAALAFQKK</sequence>
<feature type="domain" description="MsrB" evidence="8">
    <location>
        <begin position="36"/>
        <end position="158"/>
    </location>
</feature>
<dbReference type="Gene3D" id="2.170.150.20">
    <property type="entry name" value="Peptide methionine sulfoxide reductase"/>
    <property type="match status" value="1"/>
</dbReference>
<dbReference type="GO" id="GO:0008270">
    <property type="term" value="F:zinc ion binding"/>
    <property type="evidence" value="ECO:0007669"/>
    <property type="project" value="UniProtKB-UniRule"/>
</dbReference>
<dbReference type="Proteomes" id="UP000253141">
    <property type="component" value="Unassembled WGS sequence"/>
</dbReference>
<evidence type="ECO:0000313" key="9">
    <source>
        <dbReference type="EMBL" id="RDB03316.1"/>
    </source>
</evidence>
<keyword evidence="7" id="KW-0732">Signal</keyword>
<dbReference type="InterPro" id="IPR002579">
    <property type="entry name" value="Met_Sox_Rdtase_MsrB_dom"/>
</dbReference>
<comment type="similarity">
    <text evidence="1 6">Belongs to the MsrB Met sulfoxide reductase family.</text>
</comment>
<dbReference type="Pfam" id="PF01641">
    <property type="entry name" value="SelR"/>
    <property type="match status" value="1"/>
</dbReference>
<dbReference type="PANTHER" id="PTHR10173">
    <property type="entry name" value="METHIONINE SULFOXIDE REDUCTASE"/>
    <property type="match status" value="1"/>
</dbReference>
<gene>
    <name evidence="6 9" type="primary">msrB</name>
    <name evidence="9" type="ORF">DVG78_24390</name>
</gene>
<dbReference type="GO" id="GO:0030091">
    <property type="term" value="P:protein repair"/>
    <property type="evidence" value="ECO:0007669"/>
    <property type="project" value="InterPro"/>
</dbReference>
<dbReference type="InterPro" id="IPR011057">
    <property type="entry name" value="Mss4-like_sf"/>
</dbReference>
<feature type="chain" id="PRO_5016612044" description="Peptide methionine sulfoxide reductase MsrB" evidence="7">
    <location>
        <begin position="23"/>
        <end position="158"/>
    </location>
</feature>
<evidence type="ECO:0000256" key="3">
    <source>
        <dbReference type="ARBA" id="ARBA00022833"/>
    </source>
</evidence>
<dbReference type="EC" id="1.8.4.12" evidence="6"/>
<dbReference type="FunFam" id="2.170.150.20:FF:000001">
    <property type="entry name" value="Peptide methionine sulfoxide reductase MsrB"/>
    <property type="match status" value="1"/>
</dbReference>
<dbReference type="GO" id="GO:0006979">
    <property type="term" value="P:response to oxidative stress"/>
    <property type="evidence" value="ECO:0007669"/>
    <property type="project" value="InterPro"/>
</dbReference>
<keyword evidence="10" id="KW-1185">Reference proteome</keyword>
<dbReference type="HAMAP" id="MF_01400">
    <property type="entry name" value="MsrB"/>
    <property type="match status" value="1"/>
</dbReference>
<feature type="active site" description="Nucleophile" evidence="6">
    <location>
        <position position="147"/>
    </location>
</feature>
<keyword evidence="3 6" id="KW-0862">Zinc</keyword>
<dbReference type="InterPro" id="IPR028427">
    <property type="entry name" value="Met_Sox_Rdtase_MsrB"/>
</dbReference>
<dbReference type="SUPFAM" id="SSF51316">
    <property type="entry name" value="Mss4-like"/>
    <property type="match status" value="1"/>
</dbReference>
<dbReference type="EMBL" id="QPIW01000028">
    <property type="protein sequence ID" value="RDB03316.1"/>
    <property type="molecule type" value="Genomic_DNA"/>
</dbReference>
<feature type="signal peptide" evidence="7">
    <location>
        <begin position="1"/>
        <end position="22"/>
    </location>
</feature>
<dbReference type="NCBIfam" id="TIGR00357">
    <property type="entry name" value="peptide-methionine (R)-S-oxide reductase MsrB"/>
    <property type="match status" value="1"/>
</dbReference>
<feature type="binding site" evidence="6">
    <location>
        <position position="75"/>
    </location>
    <ligand>
        <name>Zn(2+)</name>
        <dbReference type="ChEBI" id="CHEBI:29105"/>
    </ligand>
</feature>
<feature type="binding site" evidence="6">
    <location>
        <position position="124"/>
    </location>
    <ligand>
        <name>Zn(2+)</name>
        <dbReference type="ChEBI" id="CHEBI:29105"/>
    </ligand>
</feature>
<evidence type="ECO:0000256" key="7">
    <source>
        <dbReference type="SAM" id="SignalP"/>
    </source>
</evidence>
<dbReference type="RefSeq" id="WP_114463630.1">
    <property type="nucleotide sequence ID" value="NZ_QPIW01000028.1"/>
</dbReference>
<comment type="catalytic activity">
    <reaction evidence="5 6">
        <text>L-methionyl-[protein] + [thioredoxin]-disulfide + H2O = L-methionyl-(R)-S-oxide-[protein] + [thioredoxin]-dithiol</text>
        <dbReference type="Rhea" id="RHEA:24164"/>
        <dbReference type="Rhea" id="RHEA-COMP:10698"/>
        <dbReference type="Rhea" id="RHEA-COMP:10700"/>
        <dbReference type="Rhea" id="RHEA-COMP:12313"/>
        <dbReference type="Rhea" id="RHEA-COMP:12314"/>
        <dbReference type="ChEBI" id="CHEBI:15377"/>
        <dbReference type="ChEBI" id="CHEBI:16044"/>
        <dbReference type="ChEBI" id="CHEBI:29950"/>
        <dbReference type="ChEBI" id="CHEBI:45764"/>
        <dbReference type="ChEBI" id="CHEBI:50058"/>
        <dbReference type="EC" id="1.8.4.12"/>
    </reaction>
</comment>
<feature type="binding site" evidence="6">
    <location>
        <position position="127"/>
    </location>
    <ligand>
        <name>Zn(2+)</name>
        <dbReference type="ChEBI" id="CHEBI:29105"/>
    </ligand>
</feature>
<dbReference type="PANTHER" id="PTHR10173:SF52">
    <property type="entry name" value="METHIONINE-R-SULFOXIDE REDUCTASE B1"/>
    <property type="match status" value="1"/>
</dbReference>
<evidence type="ECO:0000256" key="1">
    <source>
        <dbReference type="ARBA" id="ARBA00007174"/>
    </source>
</evidence>
<protein>
    <recommendedName>
        <fullName evidence="6">Peptide methionine sulfoxide reductase MsrB</fullName>
        <ecNumber evidence="6">1.8.4.12</ecNumber>
    </recommendedName>
    <alternativeName>
        <fullName evidence="6">Peptide-methionine (R)-S-oxide reductase</fullName>
    </alternativeName>
</protein>
<dbReference type="OrthoDB" id="4174719at2"/>
<feature type="binding site" evidence="6">
    <location>
        <position position="78"/>
    </location>
    <ligand>
        <name>Zn(2+)</name>
        <dbReference type="ChEBI" id="CHEBI:29105"/>
    </ligand>
</feature>
<evidence type="ECO:0000256" key="4">
    <source>
        <dbReference type="ARBA" id="ARBA00023002"/>
    </source>
</evidence>
<name>A0A369I9I7_9BACT</name>
<evidence type="ECO:0000256" key="5">
    <source>
        <dbReference type="ARBA" id="ARBA00048488"/>
    </source>
</evidence>
<dbReference type="AlphaFoldDB" id="A0A369I9I7"/>
<dbReference type="PROSITE" id="PS51790">
    <property type="entry name" value="MSRB"/>
    <property type="match status" value="1"/>
</dbReference>
<dbReference type="GO" id="GO:0005737">
    <property type="term" value="C:cytoplasm"/>
    <property type="evidence" value="ECO:0007669"/>
    <property type="project" value="TreeGrafter"/>
</dbReference>
<accession>A0A369I9I7</accession>
<evidence type="ECO:0000256" key="2">
    <source>
        <dbReference type="ARBA" id="ARBA00022723"/>
    </source>
</evidence>
<evidence type="ECO:0000259" key="8">
    <source>
        <dbReference type="PROSITE" id="PS51790"/>
    </source>
</evidence>